<comment type="caution">
    <text evidence="3">The sequence shown here is derived from an EMBL/GenBank/DDBJ whole genome shotgun (WGS) entry which is preliminary data.</text>
</comment>
<sequence length="141" mass="15091">MTFPDQRRPDSPDDEPMPPGHGSVDRDSDLGEEALPQRKPLNLSGWVALVLGAVAFAGSLLVAWTGAVLLAAIALALSITGMVRVYRGRATNKRAAVTAFALALGTVILGFIWADRAQPCIPLANDPERFTACYKERTGLF</sequence>
<feature type="compositionally biased region" description="Basic and acidic residues" evidence="1">
    <location>
        <begin position="1"/>
        <end position="11"/>
    </location>
</feature>
<evidence type="ECO:0000313" key="3">
    <source>
        <dbReference type="EMBL" id="REF35729.1"/>
    </source>
</evidence>
<organism evidence="3 4">
    <name type="scientific">Thermasporomyces composti</name>
    <dbReference type="NCBI Taxonomy" id="696763"/>
    <lineage>
        <taxon>Bacteria</taxon>
        <taxon>Bacillati</taxon>
        <taxon>Actinomycetota</taxon>
        <taxon>Actinomycetes</taxon>
        <taxon>Propionibacteriales</taxon>
        <taxon>Nocardioidaceae</taxon>
        <taxon>Thermasporomyces</taxon>
    </lineage>
</organism>
<protein>
    <submittedName>
        <fullName evidence="3">Uncharacterized protein</fullName>
    </submittedName>
</protein>
<evidence type="ECO:0000256" key="2">
    <source>
        <dbReference type="SAM" id="Phobius"/>
    </source>
</evidence>
<feature type="transmembrane region" description="Helical" evidence="2">
    <location>
        <begin position="68"/>
        <end position="86"/>
    </location>
</feature>
<dbReference type="Proteomes" id="UP000256485">
    <property type="component" value="Unassembled WGS sequence"/>
</dbReference>
<keyword evidence="2" id="KW-0812">Transmembrane</keyword>
<evidence type="ECO:0000313" key="4">
    <source>
        <dbReference type="Proteomes" id="UP000256485"/>
    </source>
</evidence>
<reference evidence="3 4" key="1">
    <citation type="submission" date="2018-08" db="EMBL/GenBank/DDBJ databases">
        <title>Sequencing the genomes of 1000 actinobacteria strains.</title>
        <authorList>
            <person name="Klenk H.-P."/>
        </authorList>
    </citation>
    <scope>NUCLEOTIDE SEQUENCE [LARGE SCALE GENOMIC DNA]</scope>
    <source>
        <strain evidence="3 4">DSM 22891</strain>
    </source>
</reference>
<dbReference type="AlphaFoldDB" id="A0A3D9V2J7"/>
<dbReference type="EMBL" id="QTUC01000001">
    <property type="protein sequence ID" value="REF35729.1"/>
    <property type="molecule type" value="Genomic_DNA"/>
</dbReference>
<name>A0A3D9V2J7_THECX</name>
<dbReference type="OrthoDB" id="3831506at2"/>
<accession>A0A3D9V2J7</accession>
<feature type="transmembrane region" description="Helical" evidence="2">
    <location>
        <begin position="95"/>
        <end position="114"/>
    </location>
</feature>
<feature type="transmembrane region" description="Helical" evidence="2">
    <location>
        <begin position="43"/>
        <end position="62"/>
    </location>
</feature>
<keyword evidence="2" id="KW-1133">Transmembrane helix</keyword>
<evidence type="ECO:0000256" key="1">
    <source>
        <dbReference type="SAM" id="MobiDB-lite"/>
    </source>
</evidence>
<feature type="region of interest" description="Disordered" evidence="1">
    <location>
        <begin position="1"/>
        <end position="30"/>
    </location>
</feature>
<dbReference type="RefSeq" id="WP_115849469.1">
    <property type="nucleotide sequence ID" value="NZ_QTUC01000001.1"/>
</dbReference>
<gene>
    <name evidence="3" type="ORF">DFJ64_1119</name>
</gene>
<keyword evidence="2" id="KW-0472">Membrane</keyword>
<proteinExistence type="predicted"/>
<keyword evidence="4" id="KW-1185">Reference proteome</keyword>